<dbReference type="PROSITE" id="PS50897">
    <property type="entry name" value="CTLH"/>
    <property type="match status" value="1"/>
</dbReference>
<gene>
    <name evidence="2" type="ORF">Kpol_1041p25</name>
</gene>
<dbReference type="RefSeq" id="XP_001644825.1">
    <property type="nucleotide sequence ID" value="XM_001644775.1"/>
</dbReference>
<dbReference type="InterPro" id="IPR006595">
    <property type="entry name" value="CTLH_C"/>
</dbReference>
<dbReference type="eggNOG" id="KOG2659">
    <property type="taxonomic scope" value="Eukaryota"/>
</dbReference>
<dbReference type="PhylomeDB" id="A7TL92"/>
<evidence type="ECO:0000313" key="3">
    <source>
        <dbReference type="Proteomes" id="UP000000267"/>
    </source>
</evidence>
<dbReference type="InParanoid" id="A7TL92"/>
<evidence type="ECO:0000259" key="1">
    <source>
        <dbReference type="PROSITE" id="PS50897"/>
    </source>
</evidence>
<dbReference type="InterPro" id="IPR013144">
    <property type="entry name" value="CRA_dom"/>
</dbReference>
<dbReference type="GO" id="GO:0007089">
    <property type="term" value="P:traversing start control point of mitotic cell cycle"/>
    <property type="evidence" value="ECO:0007669"/>
    <property type="project" value="EnsemblFungi"/>
</dbReference>
<organism evidence="3">
    <name type="scientific">Vanderwaltozyma polyspora (strain ATCC 22028 / DSM 70294 / BCRC 21397 / CBS 2163 / NBRC 10782 / NRRL Y-8283 / UCD 57-17)</name>
    <name type="common">Kluyveromyces polysporus</name>
    <dbReference type="NCBI Taxonomy" id="436907"/>
    <lineage>
        <taxon>Eukaryota</taxon>
        <taxon>Fungi</taxon>
        <taxon>Dikarya</taxon>
        <taxon>Ascomycota</taxon>
        <taxon>Saccharomycotina</taxon>
        <taxon>Saccharomycetes</taxon>
        <taxon>Saccharomycetales</taxon>
        <taxon>Saccharomycetaceae</taxon>
        <taxon>Vanderwaltozyma</taxon>
    </lineage>
</organism>
<dbReference type="GO" id="GO:0034657">
    <property type="term" value="C:GID complex"/>
    <property type="evidence" value="ECO:0007669"/>
    <property type="project" value="EnsemblFungi"/>
</dbReference>
<dbReference type="HOGENOM" id="CLU_055870_0_0_1"/>
<dbReference type="InterPro" id="IPR050618">
    <property type="entry name" value="Ubq-SigPath_Reg"/>
</dbReference>
<dbReference type="Pfam" id="PF10607">
    <property type="entry name" value="CTLH"/>
    <property type="match status" value="1"/>
</dbReference>
<dbReference type="SMART" id="SM00757">
    <property type="entry name" value="CRA"/>
    <property type="match status" value="1"/>
</dbReference>
<dbReference type="GeneID" id="5545152"/>
<sequence length="405" mass="47331">MAPTLKNSDTRNYYKQSYTKDEWDEIVNKCSLKYNYLNNSNINSHYIYENGLSTKSTFSEPSVPKLLLNYFICMAYEESSIRMAKELGYIKNNKDIKDFTELYKIKERSRIKKLIKLGEISLAIEKINELFGIEVLEPKNVANSTKSFITIDEKNKNSEDDLHFKLLLLNLIEMIRNHNNKLKNNQTDSTESNNKDFILDLIEYAQNKLALKASSNEEYMKDLELVMTLLLFPMNETKSNNMKLPKVLNDYYSLSLRSKLADIVNRRLLKHIHPSIVKRDETLLRFPDLLVSKDSSILNSELSKHHEMLSVRSKESSKFQITTEKLSKNVDKPSSYLNSEIESTEHWGKTSELIRNQYSDIKSRDYNISEIQYEAKLIQLLKLWIWCENELHQSYIGVPSIESSI</sequence>
<feature type="domain" description="CTLH" evidence="1">
    <location>
        <begin position="104"/>
        <end position="182"/>
    </location>
</feature>
<evidence type="ECO:0000313" key="2">
    <source>
        <dbReference type="EMBL" id="EDO16967.1"/>
    </source>
</evidence>
<dbReference type="Proteomes" id="UP000000267">
    <property type="component" value="Unassembled WGS sequence"/>
</dbReference>
<dbReference type="EMBL" id="DS480413">
    <property type="protein sequence ID" value="EDO16967.1"/>
    <property type="molecule type" value="Genomic_DNA"/>
</dbReference>
<dbReference type="OMA" id="LWCWCEN"/>
<proteinExistence type="predicted"/>
<dbReference type="FunCoup" id="A7TL92">
    <property type="interactions" value="367"/>
</dbReference>
<accession>A7TL92</accession>
<dbReference type="SMART" id="SM00668">
    <property type="entry name" value="CTLH"/>
    <property type="match status" value="1"/>
</dbReference>
<dbReference type="OrthoDB" id="2415936at2759"/>
<dbReference type="KEGG" id="vpo:Kpol_1041p25"/>
<dbReference type="AlphaFoldDB" id="A7TL92"/>
<protein>
    <recommendedName>
        <fullName evidence="1">CTLH domain-containing protein</fullName>
    </recommendedName>
</protein>
<dbReference type="GO" id="GO:0045721">
    <property type="term" value="P:negative regulation of gluconeogenesis"/>
    <property type="evidence" value="ECO:0007669"/>
    <property type="project" value="EnsemblFungi"/>
</dbReference>
<dbReference type="PANTHER" id="PTHR12864">
    <property type="entry name" value="RAN BINDING PROTEIN 9-RELATED"/>
    <property type="match status" value="1"/>
</dbReference>
<dbReference type="InterPro" id="IPR024964">
    <property type="entry name" value="CTLH/CRA"/>
</dbReference>
<name>A7TL92_VANPO</name>
<reference evidence="2 3" key="1">
    <citation type="journal article" date="2007" name="Proc. Natl. Acad. Sci. U.S.A.">
        <title>Independent sorting-out of thousands of duplicated gene pairs in two yeast species descended from a whole-genome duplication.</title>
        <authorList>
            <person name="Scannell D.R."/>
            <person name="Frank A.C."/>
            <person name="Conant G.C."/>
            <person name="Byrne K.P."/>
            <person name="Woolfit M."/>
            <person name="Wolfe K.H."/>
        </authorList>
    </citation>
    <scope>NUCLEOTIDE SEQUENCE [LARGE SCALE GENOMIC DNA]</scope>
    <source>
        <strain evidence="3">ATCC 22028 / DSM 70294 / BCRC 21397 / CBS 2163 / NBRC 10782 / NRRL Y-8283 / UCD 57-17</strain>
    </source>
</reference>
<dbReference type="GO" id="GO:0043161">
    <property type="term" value="P:proteasome-mediated ubiquitin-dependent protein catabolic process"/>
    <property type="evidence" value="ECO:0007669"/>
    <property type="project" value="EnsemblFungi"/>
</dbReference>
<dbReference type="STRING" id="436907.A7TL92"/>
<keyword evidence="3" id="KW-1185">Reference proteome</keyword>